<evidence type="ECO:0000313" key="3">
    <source>
        <dbReference type="Proteomes" id="UP000314294"/>
    </source>
</evidence>
<dbReference type="EMBL" id="SRLO01000222">
    <property type="protein sequence ID" value="TNN66249.1"/>
    <property type="molecule type" value="Genomic_DNA"/>
</dbReference>
<feature type="compositionally biased region" description="Polar residues" evidence="1">
    <location>
        <begin position="64"/>
        <end position="80"/>
    </location>
</feature>
<evidence type="ECO:0000256" key="1">
    <source>
        <dbReference type="SAM" id="MobiDB-lite"/>
    </source>
</evidence>
<protein>
    <submittedName>
        <fullName evidence="2">Uncharacterized protein</fullName>
    </submittedName>
</protein>
<feature type="region of interest" description="Disordered" evidence="1">
    <location>
        <begin position="56"/>
        <end position="80"/>
    </location>
</feature>
<gene>
    <name evidence="2" type="ORF">EYF80_023483</name>
</gene>
<name>A0A4Z2HK28_9TELE</name>
<organism evidence="2 3">
    <name type="scientific">Liparis tanakae</name>
    <name type="common">Tanaka's snailfish</name>
    <dbReference type="NCBI Taxonomy" id="230148"/>
    <lineage>
        <taxon>Eukaryota</taxon>
        <taxon>Metazoa</taxon>
        <taxon>Chordata</taxon>
        <taxon>Craniata</taxon>
        <taxon>Vertebrata</taxon>
        <taxon>Euteleostomi</taxon>
        <taxon>Actinopterygii</taxon>
        <taxon>Neopterygii</taxon>
        <taxon>Teleostei</taxon>
        <taxon>Neoteleostei</taxon>
        <taxon>Acanthomorphata</taxon>
        <taxon>Eupercaria</taxon>
        <taxon>Perciformes</taxon>
        <taxon>Cottioidei</taxon>
        <taxon>Cottales</taxon>
        <taxon>Liparidae</taxon>
        <taxon>Liparis</taxon>
    </lineage>
</organism>
<keyword evidence="3" id="KW-1185">Reference proteome</keyword>
<comment type="caution">
    <text evidence="2">The sequence shown here is derived from an EMBL/GenBank/DDBJ whole genome shotgun (WGS) entry which is preliminary data.</text>
</comment>
<proteinExistence type="predicted"/>
<reference evidence="2 3" key="1">
    <citation type="submission" date="2019-03" db="EMBL/GenBank/DDBJ databases">
        <title>First draft genome of Liparis tanakae, snailfish: a comprehensive survey of snailfish specific genes.</title>
        <authorList>
            <person name="Kim W."/>
            <person name="Song I."/>
            <person name="Jeong J.-H."/>
            <person name="Kim D."/>
            <person name="Kim S."/>
            <person name="Ryu S."/>
            <person name="Song J.Y."/>
            <person name="Lee S.K."/>
        </authorList>
    </citation>
    <scope>NUCLEOTIDE SEQUENCE [LARGE SCALE GENOMIC DNA]</scope>
    <source>
        <tissue evidence="2">Muscle</tissue>
    </source>
</reference>
<dbReference type="Proteomes" id="UP000314294">
    <property type="component" value="Unassembled WGS sequence"/>
</dbReference>
<dbReference type="AlphaFoldDB" id="A0A4Z2HK28"/>
<sequence>MQKLRIAQWFSNCGPQWYYRSNMPGRKGLESGSGPEGSAVFLERCHQEFHLNRPTLPLPGIPSRKTTPRASLTTLRGSIL</sequence>
<accession>A0A4Z2HK28</accession>
<evidence type="ECO:0000313" key="2">
    <source>
        <dbReference type="EMBL" id="TNN66249.1"/>
    </source>
</evidence>